<protein>
    <recommendedName>
        <fullName evidence="3">Lipoprotein</fullName>
    </recommendedName>
</protein>
<organism evidence="1 2">
    <name type="scientific">Geofilum rubicundum JCM 15548</name>
    <dbReference type="NCBI Taxonomy" id="1236989"/>
    <lineage>
        <taxon>Bacteria</taxon>
        <taxon>Pseudomonadati</taxon>
        <taxon>Bacteroidota</taxon>
        <taxon>Bacteroidia</taxon>
        <taxon>Marinilabiliales</taxon>
        <taxon>Marinilabiliaceae</taxon>
        <taxon>Geofilum</taxon>
    </lineage>
</organism>
<evidence type="ECO:0000313" key="2">
    <source>
        <dbReference type="Proteomes" id="UP000032900"/>
    </source>
</evidence>
<dbReference type="OrthoDB" id="1119488at2"/>
<proteinExistence type="predicted"/>
<comment type="caution">
    <text evidence="1">The sequence shown here is derived from an EMBL/GenBank/DDBJ whole genome shotgun (WGS) entry which is preliminary data.</text>
</comment>
<gene>
    <name evidence="1" type="ORF">JCM15548_11250</name>
</gene>
<evidence type="ECO:0008006" key="3">
    <source>
        <dbReference type="Google" id="ProtNLM"/>
    </source>
</evidence>
<dbReference type="STRING" id="1236989.JCM15548_11250"/>
<dbReference type="RefSeq" id="WP_062122901.1">
    <property type="nucleotide sequence ID" value="NZ_BAZW01000006.1"/>
</dbReference>
<keyword evidence="2" id="KW-1185">Reference proteome</keyword>
<dbReference type="PROSITE" id="PS51257">
    <property type="entry name" value="PROKAR_LIPOPROTEIN"/>
    <property type="match status" value="1"/>
</dbReference>
<name>A0A0E9LUW1_9BACT</name>
<sequence length="133" mass="15780">MKHILIVLMALGMVTACGVSRQSVADAPEQGLELVADDSLEYELVVLDPGFTSFLATQPPAEHYSQSYYEGWNHRYVLEWNSRHRHPLRYGDFYQTEIQYDPHTDYGLELNYQLYYYFQFIEQEYGIELIRRR</sequence>
<accession>A0A0E9LUW1</accession>
<reference evidence="1 2" key="1">
    <citation type="journal article" date="2015" name="Microbes Environ.">
        <title>Distribution and evolution of nitrogen fixation genes in the phylum bacteroidetes.</title>
        <authorList>
            <person name="Inoue J."/>
            <person name="Oshima K."/>
            <person name="Suda W."/>
            <person name="Sakamoto M."/>
            <person name="Iino T."/>
            <person name="Noda S."/>
            <person name="Hongoh Y."/>
            <person name="Hattori M."/>
            <person name="Ohkuma M."/>
        </authorList>
    </citation>
    <scope>NUCLEOTIDE SEQUENCE [LARGE SCALE GENOMIC DNA]</scope>
    <source>
        <strain evidence="1">JCM 15548</strain>
    </source>
</reference>
<dbReference type="AlphaFoldDB" id="A0A0E9LUW1"/>
<dbReference type="Proteomes" id="UP000032900">
    <property type="component" value="Unassembled WGS sequence"/>
</dbReference>
<evidence type="ECO:0000313" key="1">
    <source>
        <dbReference type="EMBL" id="GAO29093.1"/>
    </source>
</evidence>
<dbReference type="Pfam" id="PF19643">
    <property type="entry name" value="DUF6146"/>
    <property type="match status" value="1"/>
</dbReference>
<dbReference type="InterPro" id="IPR046144">
    <property type="entry name" value="DUF6146"/>
</dbReference>
<dbReference type="EMBL" id="BAZW01000006">
    <property type="protein sequence ID" value="GAO29093.1"/>
    <property type="molecule type" value="Genomic_DNA"/>
</dbReference>